<dbReference type="Proteomes" id="UP000886998">
    <property type="component" value="Unassembled WGS sequence"/>
</dbReference>
<proteinExistence type="predicted"/>
<evidence type="ECO:0000313" key="1">
    <source>
        <dbReference type="EMBL" id="GFS53782.1"/>
    </source>
</evidence>
<name>A0A8X6INY8_9ARAC</name>
<sequence>MYGGEGEMNKQNRPGRCNLYFIRVSIYFKLDPVRHGKIRTRPTSDTALVRVSSFPELLTKLHSGFSRCLEELSDFLGMGRNLQGYLSSP</sequence>
<accession>A0A8X6INY8</accession>
<dbReference type="EMBL" id="BMAV01026839">
    <property type="protein sequence ID" value="GFS53782.1"/>
    <property type="molecule type" value="Genomic_DNA"/>
</dbReference>
<gene>
    <name evidence="1" type="ORF">TNIN_17301</name>
</gene>
<keyword evidence="2" id="KW-1185">Reference proteome</keyword>
<protein>
    <submittedName>
        <fullName evidence="1">Uncharacterized protein</fullName>
    </submittedName>
</protein>
<evidence type="ECO:0000313" key="2">
    <source>
        <dbReference type="Proteomes" id="UP000886998"/>
    </source>
</evidence>
<reference evidence="1" key="1">
    <citation type="submission" date="2020-08" db="EMBL/GenBank/DDBJ databases">
        <title>Multicomponent nature underlies the extraordinary mechanical properties of spider dragline silk.</title>
        <authorList>
            <person name="Kono N."/>
            <person name="Nakamura H."/>
            <person name="Mori M."/>
            <person name="Yoshida Y."/>
            <person name="Ohtoshi R."/>
            <person name="Malay A.D."/>
            <person name="Moran D.A.P."/>
            <person name="Tomita M."/>
            <person name="Numata K."/>
            <person name="Arakawa K."/>
        </authorList>
    </citation>
    <scope>NUCLEOTIDE SEQUENCE</scope>
</reference>
<comment type="caution">
    <text evidence="1">The sequence shown here is derived from an EMBL/GenBank/DDBJ whole genome shotgun (WGS) entry which is preliminary data.</text>
</comment>
<dbReference type="AlphaFoldDB" id="A0A8X6INY8"/>
<organism evidence="1 2">
    <name type="scientific">Trichonephila inaurata madagascariensis</name>
    <dbReference type="NCBI Taxonomy" id="2747483"/>
    <lineage>
        <taxon>Eukaryota</taxon>
        <taxon>Metazoa</taxon>
        <taxon>Ecdysozoa</taxon>
        <taxon>Arthropoda</taxon>
        <taxon>Chelicerata</taxon>
        <taxon>Arachnida</taxon>
        <taxon>Araneae</taxon>
        <taxon>Araneomorphae</taxon>
        <taxon>Entelegynae</taxon>
        <taxon>Araneoidea</taxon>
        <taxon>Nephilidae</taxon>
        <taxon>Trichonephila</taxon>
        <taxon>Trichonephila inaurata</taxon>
    </lineage>
</organism>